<dbReference type="Proteomes" id="UP000002377">
    <property type="component" value="Chromosome"/>
</dbReference>
<feature type="coiled-coil region" evidence="1">
    <location>
        <begin position="333"/>
        <end position="371"/>
    </location>
</feature>
<proteinExistence type="predicted"/>
<dbReference type="AlphaFoldDB" id="D5XEE8"/>
<protein>
    <recommendedName>
        <fullName evidence="5">Type I phosphodiesterase/nucleotide pyrophosphatase</fullName>
    </recommendedName>
</protein>
<accession>D5XEE8</accession>
<keyword evidence="2" id="KW-0472">Membrane</keyword>
<keyword evidence="2" id="KW-0812">Transmembrane</keyword>
<dbReference type="InterPro" id="IPR017850">
    <property type="entry name" value="Alkaline_phosphatase_core_sf"/>
</dbReference>
<dbReference type="EMBL" id="CP002028">
    <property type="protein sequence ID" value="ADG82019.1"/>
    <property type="molecule type" value="Genomic_DNA"/>
</dbReference>
<evidence type="ECO:0000256" key="2">
    <source>
        <dbReference type="SAM" id="Phobius"/>
    </source>
</evidence>
<organism evidence="3 4">
    <name type="scientific">Thermincola potens (strain JR)</name>
    <dbReference type="NCBI Taxonomy" id="635013"/>
    <lineage>
        <taxon>Bacteria</taxon>
        <taxon>Bacillati</taxon>
        <taxon>Bacillota</taxon>
        <taxon>Clostridia</taxon>
        <taxon>Eubacteriales</taxon>
        <taxon>Thermincolaceae</taxon>
        <taxon>Thermincola</taxon>
    </lineage>
</organism>
<dbReference type="STRING" id="635013.TherJR_1155"/>
<evidence type="ECO:0000313" key="3">
    <source>
        <dbReference type="EMBL" id="ADG82019.1"/>
    </source>
</evidence>
<evidence type="ECO:0000313" key="4">
    <source>
        <dbReference type="Proteomes" id="UP000002377"/>
    </source>
</evidence>
<sequence length="404" mass="44972">MKFRQLSFIVLICFVINLILGGIGYAVDEGQSQKNEDTKKVLKHVFFIILEGVSSKDLRSAYTPNISGIAASGIQGSAIGVLPETTEAFLVALLKGHMPEVNTGNAIRNDQLAVGSLPALLDSSGRSSVFIDDGRKSFDALFRGLKRYRVKEQINIKEIDQAVVDLAIDKFSQKHPFFMGLILPGTELTRKSRDSTTKKTMVALNRADEQVGKLLRELRSQGLFENSLIVITGSATYNDAGQGDWTIENNMLPLIMTGPGLKTGIQAPPARIIDVAPTVALLVGVYLNPHPDGLVLWNFLLAGEGFTEANLMKKRLTELSSAHIDSITEIYRLNHEKASINIAKEKINKEKREVEDKINRKQEEVNRLRFKLNAFKMTGIMFLLVVGVGYIVEYYILRRKFLMF</sequence>
<keyword evidence="1" id="KW-0175">Coiled coil</keyword>
<keyword evidence="2" id="KW-1133">Transmembrane helix</keyword>
<dbReference type="HOGENOM" id="CLU_060497_0_0_9"/>
<dbReference type="SUPFAM" id="SSF53649">
    <property type="entry name" value="Alkaline phosphatase-like"/>
    <property type="match status" value="1"/>
</dbReference>
<dbReference type="eggNOG" id="COG3119">
    <property type="taxonomic scope" value="Bacteria"/>
</dbReference>
<feature type="transmembrane region" description="Helical" evidence="2">
    <location>
        <begin position="377"/>
        <end position="397"/>
    </location>
</feature>
<evidence type="ECO:0000256" key="1">
    <source>
        <dbReference type="SAM" id="Coils"/>
    </source>
</evidence>
<evidence type="ECO:0008006" key="5">
    <source>
        <dbReference type="Google" id="ProtNLM"/>
    </source>
</evidence>
<dbReference type="RefSeq" id="WP_013120038.1">
    <property type="nucleotide sequence ID" value="NC_014152.1"/>
</dbReference>
<reference evidence="3 4" key="1">
    <citation type="submission" date="2010-05" db="EMBL/GenBank/DDBJ databases">
        <title>Complete sequence of Thermincola sp. JR.</title>
        <authorList>
            <consortium name="US DOE Joint Genome Institute"/>
            <person name="Lucas S."/>
            <person name="Copeland A."/>
            <person name="Lapidus A."/>
            <person name="Cheng J.-F."/>
            <person name="Bruce D."/>
            <person name="Goodwin L."/>
            <person name="Pitluck S."/>
            <person name="Chertkov O."/>
            <person name="Detter J.C."/>
            <person name="Han C."/>
            <person name="Tapia R."/>
            <person name="Land M."/>
            <person name="Hauser L."/>
            <person name="Kyrpides N."/>
            <person name="Mikhailova N."/>
            <person name="Hazen T.C."/>
            <person name="Woyke T."/>
        </authorList>
    </citation>
    <scope>NUCLEOTIDE SEQUENCE [LARGE SCALE GENOMIC DNA]</scope>
    <source>
        <strain evidence="3 4">JR</strain>
    </source>
</reference>
<gene>
    <name evidence="3" type="ordered locus">TherJR_1155</name>
</gene>
<dbReference type="KEGG" id="tjr:TherJR_1155"/>
<dbReference type="OrthoDB" id="1785054at2"/>
<name>D5XEE8_THEPJ</name>
<keyword evidence="4" id="KW-1185">Reference proteome</keyword>
<dbReference type="Gene3D" id="3.40.720.10">
    <property type="entry name" value="Alkaline Phosphatase, subunit A"/>
    <property type="match status" value="1"/>
</dbReference>